<dbReference type="InterPro" id="IPR001789">
    <property type="entry name" value="Sig_transdc_resp-reg_receiver"/>
</dbReference>
<dbReference type="PANTHER" id="PTHR44520">
    <property type="entry name" value="RESPONSE REGULATOR RCP1-RELATED"/>
    <property type="match status" value="1"/>
</dbReference>
<proteinExistence type="predicted"/>
<dbReference type="PROSITE" id="PS50110">
    <property type="entry name" value="RESPONSE_REGULATORY"/>
    <property type="match status" value="1"/>
</dbReference>
<gene>
    <name evidence="3" type="ORF">SAMN05421812_10730</name>
</gene>
<dbReference type="AlphaFoldDB" id="A0A239N0Z7"/>
<dbReference type="SUPFAM" id="SSF52172">
    <property type="entry name" value="CheY-like"/>
    <property type="match status" value="1"/>
</dbReference>
<dbReference type="Pfam" id="PF00072">
    <property type="entry name" value="Response_reg"/>
    <property type="match status" value="1"/>
</dbReference>
<dbReference type="EMBL" id="FZPH01000007">
    <property type="protein sequence ID" value="SNT47858.1"/>
    <property type="molecule type" value="Genomic_DNA"/>
</dbReference>
<keyword evidence="4" id="KW-1185">Reference proteome</keyword>
<accession>A0A239N0Z7</accession>
<feature type="modified residue" description="4-aspartylphosphate" evidence="1">
    <location>
        <position position="64"/>
    </location>
</feature>
<keyword evidence="1" id="KW-0597">Phosphoprotein</keyword>
<evidence type="ECO:0000313" key="4">
    <source>
        <dbReference type="Proteomes" id="UP000198362"/>
    </source>
</evidence>
<evidence type="ECO:0000256" key="1">
    <source>
        <dbReference type="PROSITE-ProRule" id="PRU00169"/>
    </source>
</evidence>
<dbReference type="GO" id="GO:0000160">
    <property type="term" value="P:phosphorelay signal transduction system"/>
    <property type="evidence" value="ECO:0007669"/>
    <property type="project" value="InterPro"/>
</dbReference>
<reference evidence="3 4" key="1">
    <citation type="submission" date="2017-06" db="EMBL/GenBank/DDBJ databases">
        <authorList>
            <person name="Kim H.J."/>
            <person name="Triplett B.A."/>
        </authorList>
    </citation>
    <scope>NUCLEOTIDE SEQUENCE [LARGE SCALE GENOMIC DNA]</scope>
    <source>
        <strain evidence="3 4">CGMCC 4.5593</strain>
    </source>
</reference>
<dbReference type="SMART" id="SM00448">
    <property type="entry name" value="REC"/>
    <property type="match status" value="1"/>
</dbReference>
<dbReference type="RefSeq" id="WP_089250485.1">
    <property type="nucleotide sequence ID" value="NZ_FZPH01000007.1"/>
</dbReference>
<dbReference type="InterPro" id="IPR011006">
    <property type="entry name" value="CheY-like_superfamily"/>
</dbReference>
<dbReference type="Gene3D" id="3.40.50.2300">
    <property type="match status" value="1"/>
</dbReference>
<dbReference type="OrthoDB" id="9793549at2"/>
<dbReference type="PANTHER" id="PTHR44520:SF2">
    <property type="entry name" value="RESPONSE REGULATOR RCP1"/>
    <property type="match status" value="1"/>
</dbReference>
<protein>
    <submittedName>
        <fullName evidence="3">Response regulator receiver domain-containing protein</fullName>
    </submittedName>
</protein>
<feature type="domain" description="Response regulatory" evidence="2">
    <location>
        <begin position="7"/>
        <end position="131"/>
    </location>
</feature>
<evidence type="ECO:0000259" key="2">
    <source>
        <dbReference type="PROSITE" id="PS50110"/>
    </source>
</evidence>
<organism evidence="3 4">
    <name type="scientific">Asanoa hainanensis</name>
    <dbReference type="NCBI Taxonomy" id="560556"/>
    <lineage>
        <taxon>Bacteria</taxon>
        <taxon>Bacillati</taxon>
        <taxon>Actinomycetota</taxon>
        <taxon>Actinomycetes</taxon>
        <taxon>Micromonosporales</taxon>
        <taxon>Micromonosporaceae</taxon>
        <taxon>Asanoa</taxon>
    </lineage>
</organism>
<dbReference type="CDD" id="cd17557">
    <property type="entry name" value="REC_Rcp-like"/>
    <property type="match status" value="1"/>
</dbReference>
<name>A0A239N0Z7_9ACTN</name>
<sequence length="143" mass="15860">MTRDALQILIVEDDDGDAMMIREALEAVPGPVTLHRVADGEAALAFLHGNSDATDDRPDIILLDLNMPRMDGRQTLVQLKSDPALQSIPVIILTTSDDIRDISTMYEEHASAFVTKPLDFDALESVVQQIRQFYEHVAVLPPH</sequence>
<dbReference type="InterPro" id="IPR052893">
    <property type="entry name" value="TCS_response_regulator"/>
</dbReference>
<dbReference type="Proteomes" id="UP000198362">
    <property type="component" value="Unassembled WGS sequence"/>
</dbReference>
<evidence type="ECO:0000313" key="3">
    <source>
        <dbReference type="EMBL" id="SNT47858.1"/>
    </source>
</evidence>